<dbReference type="Proteomes" id="UP000594195">
    <property type="component" value="Chromosome"/>
</dbReference>
<name>A0A7M2YDN3_9FLAO</name>
<proteinExistence type="predicted"/>
<dbReference type="EMBL" id="CP040442">
    <property type="protein sequence ID" value="QOW11755.1"/>
    <property type="molecule type" value="Genomic_DNA"/>
</dbReference>
<accession>A0A7M2YDN3</accession>
<feature type="chain" id="PRO_5032726716" evidence="1">
    <location>
        <begin position="19"/>
        <end position="202"/>
    </location>
</feature>
<dbReference type="RefSeq" id="WP_193811925.1">
    <property type="nucleotide sequence ID" value="NZ_CP040442.1"/>
</dbReference>
<gene>
    <name evidence="2" type="ORF">Q73A0000_15995</name>
</gene>
<evidence type="ECO:0000256" key="1">
    <source>
        <dbReference type="SAM" id="SignalP"/>
    </source>
</evidence>
<dbReference type="KEGG" id="kfa:Q73A0000_15995"/>
<protein>
    <submittedName>
        <fullName evidence="2">Uncharacterized protein</fullName>
    </submittedName>
</protein>
<evidence type="ECO:0000313" key="2">
    <source>
        <dbReference type="EMBL" id="QOW11755.1"/>
    </source>
</evidence>
<dbReference type="AlphaFoldDB" id="A0A7M2YDN3"/>
<keyword evidence="1" id="KW-0732">Signal</keyword>
<keyword evidence="3" id="KW-1185">Reference proteome</keyword>
<feature type="signal peptide" evidence="1">
    <location>
        <begin position="1"/>
        <end position="18"/>
    </location>
</feature>
<organism evidence="2 3">
    <name type="scientific">Kaistella flava</name>
    <name type="common">ex Peng et al. 2021</name>
    <dbReference type="NCBI Taxonomy" id="2038776"/>
    <lineage>
        <taxon>Bacteria</taxon>
        <taxon>Pseudomonadati</taxon>
        <taxon>Bacteroidota</taxon>
        <taxon>Flavobacteriia</taxon>
        <taxon>Flavobacteriales</taxon>
        <taxon>Weeksellaceae</taxon>
        <taxon>Chryseobacterium group</taxon>
        <taxon>Kaistella</taxon>
    </lineage>
</organism>
<sequence length="202" mass="22948">MKKLLLFLAILNFSFVFSQCTITGADQVQVGERQTYSVSDSNVQCTDCYAWTYLDQKVILEDDTHSNTLTLKGSLPGKALLSLEIKTNEGISKCQKSIQVIAPTSKVLDVNAPKCNITTDSFKEVRESDKTVVFEPSDTEKDYSYKWTVTYRSGDKKVSGEKLGKFNFSNENVIDTVELDIVDRECTKKISKSYNNNFWYFF</sequence>
<evidence type="ECO:0000313" key="3">
    <source>
        <dbReference type="Proteomes" id="UP000594195"/>
    </source>
</evidence>
<reference evidence="2 3" key="1">
    <citation type="submission" date="2019-05" db="EMBL/GenBank/DDBJ databases">
        <title>Chryseobacterium sp. isolated from King George Island, maritime Antarctica.</title>
        <authorList>
            <person name="Peng X."/>
        </authorList>
    </citation>
    <scope>NUCLEOTIDE SEQUENCE [LARGE SCALE GENOMIC DNA]</scope>
    <source>
        <strain evidence="2 3">7-3A</strain>
    </source>
</reference>